<keyword evidence="2 3" id="KW-0456">Lyase</keyword>
<protein>
    <recommendedName>
        <fullName evidence="4">Amidohydrolase-related domain-containing protein</fullName>
    </recommendedName>
</protein>
<dbReference type="Proteomes" id="UP001161017">
    <property type="component" value="Unassembled WGS sequence"/>
</dbReference>
<comment type="similarity">
    <text evidence="3">Belongs to the metallo-dependent hydrolases superfamily.</text>
</comment>
<sequence length="317" mass="34302">MPAGQRGRPIDAAYSSTDDIIQFMNAHKLRISILSLANPWLDFLPAAEGPEWAQRINTELDEICARSKGRLLAFGALPLSASGQDICDSIRTLSKLRHLRGIIMGTSGLGQGLDDPDLDTVYGALQNTQTLVFLHPHYGLPSSVFGPRASESGHVLPLSLGFPLETTIAFTRMFLSGVFDRFPQLQILIAHAGATVPFLSGRIMSCVEHERHYCDEAGIRNGGPQRSLPEVMASNVWLDAVVYSSTAVKAAAEVVGKKRVMFGSDHPFFPPLQPGAQVWKSVQTNVEAIQAAFPGDEEAVTDVLGGNAARLFNIPIE</sequence>
<evidence type="ECO:0000313" key="6">
    <source>
        <dbReference type="Proteomes" id="UP001161017"/>
    </source>
</evidence>
<dbReference type="InterPro" id="IPR006680">
    <property type="entry name" value="Amidohydro-rel"/>
</dbReference>
<dbReference type="GO" id="GO:0019748">
    <property type="term" value="P:secondary metabolic process"/>
    <property type="evidence" value="ECO:0007669"/>
    <property type="project" value="TreeGrafter"/>
</dbReference>
<keyword evidence="1 3" id="KW-0210">Decarboxylase</keyword>
<keyword evidence="6" id="KW-1185">Reference proteome</keyword>
<evidence type="ECO:0000256" key="2">
    <source>
        <dbReference type="ARBA" id="ARBA00023239"/>
    </source>
</evidence>
<dbReference type="PANTHER" id="PTHR21240">
    <property type="entry name" value="2-AMINO-3-CARBOXYLMUCONATE-6-SEMIALDEHYDE DECARBOXYLASE"/>
    <property type="match status" value="1"/>
</dbReference>
<dbReference type="InterPro" id="IPR032465">
    <property type="entry name" value="ACMSD"/>
</dbReference>
<dbReference type="PANTHER" id="PTHR21240:SF28">
    <property type="entry name" value="ISO-OROTATE DECARBOXYLASE (EUROFUNG)"/>
    <property type="match status" value="1"/>
</dbReference>
<dbReference type="Gene3D" id="3.20.20.140">
    <property type="entry name" value="Metal-dependent hydrolases"/>
    <property type="match status" value="1"/>
</dbReference>
<dbReference type="SUPFAM" id="SSF51556">
    <property type="entry name" value="Metallo-dependent hydrolases"/>
    <property type="match status" value="1"/>
</dbReference>
<comment type="caution">
    <text evidence="5">The sequence shown here is derived from an EMBL/GenBank/DDBJ whole genome shotgun (WGS) entry which is preliminary data.</text>
</comment>
<dbReference type="GO" id="GO:0016831">
    <property type="term" value="F:carboxy-lyase activity"/>
    <property type="evidence" value="ECO:0007669"/>
    <property type="project" value="UniProtKB-KW"/>
</dbReference>
<dbReference type="GO" id="GO:0016787">
    <property type="term" value="F:hydrolase activity"/>
    <property type="evidence" value="ECO:0007669"/>
    <property type="project" value="InterPro"/>
</dbReference>
<proteinExistence type="inferred from homology"/>
<reference evidence="5" key="1">
    <citation type="journal article" date="2023" name="Genome Biol. Evol.">
        <title>First Whole Genome Sequence and Flow Cytometry Genome Size Data for the Lichen-Forming Fungus Ramalina farinacea (Ascomycota).</title>
        <authorList>
            <person name="Llewellyn T."/>
            <person name="Mian S."/>
            <person name="Hill R."/>
            <person name="Leitch I.J."/>
            <person name="Gaya E."/>
        </authorList>
    </citation>
    <scope>NUCLEOTIDE SEQUENCE</scope>
    <source>
        <strain evidence="5">LIQ254RAFAR</strain>
    </source>
</reference>
<organism evidence="5 6">
    <name type="scientific">Ramalina farinacea</name>
    <dbReference type="NCBI Taxonomy" id="258253"/>
    <lineage>
        <taxon>Eukaryota</taxon>
        <taxon>Fungi</taxon>
        <taxon>Dikarya</taxon>
        <taxon>Ascomycota</taxon>
        <taxon>Pezizomycotina</taxon>
        <taxon>Lecanoromycetes</taxon>
        <taxon>OSLEUM clade</taxon>
        <taxon>Lecanoromycetidae</taxon>
        <taxon>Lecanorales</taxon>
        <taxon>Lecanorineae</taxon>
        <taxon>Ramalinaceae</taxon>
        <taxon>Ramalina</taxon>
    </lineage>
</organism>
<feature type="domain" description="Amidohydrolase-related" evidence="4">
    <location>
        <begin position="55"/>
        <end position="313"/>
    </location>
</feature>
<dbReference type="EMBL" id="JAPUFD010000009">
    <property type="protein sequence ID" value="MDI1489373.1"/>
    <property type="molecule type" value="Genomic_DNA"/>
</dbReference>
<evidence type="ECO:0000259" key="4">
    <source>
        <dbReference type="Pfam" id="PF04909"/>
    </source>
</evidence>
<name>A0AA43QMV2_9LECA</name>
<evidence type="ECO:0000256" key="1">
    <source>
        <dbReference type="ARBA" id="ARBA00022793"/>
    </source>
</evidence>
<dbReference type="InterPro" id="IPR032466">
    <property type="entry name" value="Metal_Hydrolase"/>
</dbReference>
<evidence type="ECO:0000313" key="5">
    <source>
        <dbReference type="EMBL" id="MDI1489373.1"/>
    </source>
</evidence>
<gene>
    <name evidence="5" type="ORF">OHK93_008651</name>
</gene>
<accession>A0AA43QMV2</accession>
<evidence type="ECO:0000256" key="3">
    <source>
        <dbReference type="RuleBase" id="RU366045"/>
    </source>
</evidence>
<dbReference type="AlphaFoldDB" id="A0AA43QMV2"/>
<dbReference type="Pfam" id="PF04909">
    <property type="entry name" value="Amidohydro_2"/>
    <property type="match status" value="1"/>
</dbReference>
<dbReference type="GO" id="GO:0005829">
    <property type="term" value="C:cytosol"/>
    <property type="evidence" value="ECO:0007669"/>
    <property type="project" value="TreeGrafter"/>
</dbReference>